<sequence length="443" mass="48322">MNVAQTAVKSDEYRIEEGKRSLIHDPAEGDNTKITLVRARGSYVWDDKGNRYLDCTSQAWSNNLGANDPRVVEAAIAQLREITHARPNFNTKPLLTLTSKLRDIAPGDLHRIGYALHGSLAVEMAMKLALKNRPGAQNIIVLQDAYHGRSITTMAASWPHPDNPFLPLQPRFTRIPHPDPYRPRLGLDPETDVQLCLSLLEDVIDRGVDGGVAAIMMEPIMGNGGHIVLPVSYLKGVREICDRRGILLIWDEIQSCFGRTGKMFASDFYGIVPDIMTFGKGIGGGFPLAGIFASEKLNKFDSGEDALTFGSFPVAMAAAIATIDAIIEDRLCDKAHDLGVYATGRLNEMAKHRKLIGDVRGPGLFASIELVKDRETKEPARAAAAEVYRRGVDRGVLFGESRYAGLGNLIKVKPPLDCSVEDMGHALDVLDEVLGSIEADGIA</sequence>
<dbReference type="InterPro" id="IPR015424">
    <property type="entry name" value="PyrdxlP-dep_Trfase"/>
</dbReference>
<evidence type="ECO:0000256" key="3">
    <source>
        <dbReference type="RuleBase" id="RU003560"/>
    </source>
</evidence>
<name>A0AAJ1C0L9_9HYPH</name>
<dbReference type="EMBL" id="JAMXLX010000010">
    <property type="protein sequence ID" value="MCO5959650.1"/>
    <property type="molecule type" value="Genomic_DNA"/>
</dbReference>
<comment type="caution">
    <text evidence="4">The sequence shown here is derived from an EMBL/GenBank/DDBJ whole genome shotgun (WGS) entry which is preliminary data.</text>
</comment>
<proteinExistence type="inferred from homology"/>
<evidence type="ECO:0000256" key="2">
    <source>
        <dbReference type="ARBA" id="ARBA00022898"/>
    </source>
</evidence>
<dbReference type="InterPro" id="IPR005814">
    <property type="entry name" value="Aminotrans_3"/>
</dbReference>
<dbReference type="RefSeq" id="WP_250913136.1">
    <property type="nucleotide sequence ID" value="NZ_JAMXLX010000010.1"/>
</dbReference>
<evidence type="ECO:0000313" key="4">
    <source>
        <dbReference type="EMBL" id="MCO5959650.1"/>
    </source>
</evidence>
<dbReference type="InterPro" id="IPR015422">
    <property type="entry name" value="PyrdxlP-dep_Trfase_small"/>
</dbReference>
<dbReference type="PANTHER" id="PTHR45688">
    <property type="match status" value="1"/>
</dbReference>
<organism evidence="4 5">
    <name type="scientific">Ciceribacter sichuanensis</name>
    <dbReference type="NCBI Taxonomy" id="2949647"/>
    <lineage>
        <taxon>Bacteria</taxon>
        <taxon>Pseudomonadati</taxon>
        <taxon>Pseudomonadota</taxon>
        <taxon>Alphaproteobacteria</taxon>
        <taxon>Hyphomicrobiales</taxon>
        <taxon>Rhizobiaceae</taxon>
        <taxon>Ciceribacter</taxon>
    </lineage>
</organism>
<dbReference type="CDD" id="cd00610">
    <property type="entry name" value="OAT_like"/>
    <property type="match status" value="1"/>
</dbReference>
<dbReference type="Pfam" id="PF00202">
    <property type="entry name" value="Aminotran_3"/>
    <property type="match status" value="1"/>
</dbReference>
<evidence type="ECO:0000256" key="1">
    <source>
        <dbReference type="ARBA" id="ARBA00008954"/>
    </source>
</evidence>
<gene>
    <name evidence="4" type="ORF">NBH21_23010</name>
</gene>
<evidence type="ECO:0000313" key="5">
    <source>
        <dbReference type="Proteomes" id="UP001155380"/>
    </source>
</evidence>
<keyword evidence="4" id="KW-0808">Transferase</keyword>
<keyword evidence="2 3" id="KW-0663">Pyridoxal phosphate</keyword>
<dbReference type="Gene3D" id="3.40.640.10">
    <property type="entry name" value="Type I PLP-dependent aspartate aminotransferase-like (Major domain)"/>
    <property type="match status" value="1"/>
</dbReference>
<dbReference type="GO" id="GO:0030170">
    <property type="term" value="F:pyridoxal phosphate binding"/>
    <property type="evidence" value="ECO:0007669"/>
    <property type="project" value="InterPro"/>
</dbReference>
<reference evidence="4" key="1">
    <citation type="submission" date="2022-06" db="EMBL/GenBank/DDBJ databases">
        <authorList>
            <person name="Sun Q."/>
        </authorList>
    </citation>
    <scope>NUCLEOTIDE SEQUENCE</scope>
    <source>
        <strain evidence="4">S101</strain>
    </source>
</reference>
<dbReference type="GO" id="GO:0008483">
    <property type="term" value="F:transaminase activity"/>
    <property type="evidence" value="ECO:0007669"/>
    <property type="project" value="UniProtKB-KW"/>
</dbReference>
<protein>
    <submittedName>
        <fullName evidence="4">Aspartate aminotransferase family protein</fullName>
    </submittedName>
</protein>
<accession>A0AAJ1C0L9</accession>
<keyword evidence="4" id="KW-0032">Aminotransferase</keyword>
<dbReference type="SUPFAM" id="SSF53383">
    <property type="entry name" value="PLP-dependent transferases"/>
    <property type="match status" value="1"/>
</dbReference>
<comment type="similarity">
    <text evidence="1 3">Belongs to the class-III pyridoxal-phosphate-dependent aminotransferase family.</text>
</comment>
<dbReference type="InterPro" id="IPR015421">
    <property type="entry name" value="PyrdxlP-dep_Trfase_major"/>
</dbReference>
<dbReference type="AlphaFoldDB" id="A0AAJ1C0L9"/>
<dbReference type="Proteomes" id="UP001155380">
    <property type="component" value="Unassembled WGS sequence"/>
</dbReference>
<dbReference type="PANTHER" id="PTHR45688:SF13">
    <property type="entry name" value="ALANINE--GLYOXYLATE AMINOTRANSFERASE 2-LIKE"/>
    <property type="match status" value="1"/>
</dbReference>
<dbReference type="Gene3D" id="3.90.1150.10">
    <property type="entry name" value="Aspartate Aminotransferase, domain 1"/>
    <property type="match status" value="1"/>
</dbReference>